<feature type="region of interest" description="Disordered" evidence="1">
    <location>
        <begin position="176"/>
        <end position="216"/>
    </location>
</feature>
<comment type="caution">
    <text evidence="3">The sequence shown here is derived from an EMBL/GenBank/DDBJ whole genome shotgun (WGS) entry which is preliminary data.</text>
</comment>
<feature type="transmembrane region" description="Helical" evidence="2">
    <location>
        <begin position="56"/>
        <end position="75"/>
    </location>
</feature>
<dbReference type="EMBL" id="LIHL02000013">
    <property type="protein sequence ID" value="KAF5450139.1"/>
    <property type="molecule type" value="Genomic_DNA"/>
</dbReference>
<evidence type="ECO:0000256" key="1">
    <source>
        <dbReference type="SAM" id="MobiDB-lite"/>
    </source>
</evidence>
<gene>
    <name evidence="3" type="ORF">F2P56_030514</name>
</gene>
<dbReference type="AlphaFoldDB" id="A0A833TZY1"/>
<sequence>MVTNQRGQITPTIKVAIATQIRTSPPKAKVFLIKIIVALVEILTLLPTVILHNVRFVTNLGIMHLNAGTALIKLFKIMIFLKLLQLLPSTTPTILMVGNKKVKHRSSTSPTPFANLKSSSNSSVHYQLCDKEGHLAKRCWNFLKLKKKQSANLAEAFSACSIQDFNDADWFPDSGATSHMTSDTEGVDQPAAYSGNERVMVGNGSGHKSGTGSRKM</sequence>
<evidence type="ECO:0000256" key="2">
    <source>
        <dbReference type="SAM" id="Phobius"/>
    </source>
</evidence>
<evidence type="ECO:0000313" key="3">
    <source>
        <dbReference type="EMBL" id="KAF5450139.1"/>
    </source>
</evidence>
<keyword evidence="2" id="KW-1133">Transmembrane helix</keyword>
<organism evidence="3 4">
    <name type="scientific">Juglans regia</name>
    <name type="common">English walnut</name>
    <dbReference type="NCBI Taxonomy" id="51240"/>
    <lineage>
        <taxon>Eukaryota</taxon>
        <taxon>Viridiplantae</taxon>
        <taxon>Streptophyta</taxon>
        <taxon>Embryophyta</taxon>
        <taxon>Tracheophyta</taxon>
        <taxon>Spermatophyta</taxon>
        <taxon>Magnoliopsida</taxon>
        <taxon>eudicotyledons</taxon>
        <taxon>Gunneridae</taxon>
        <taxon>Pentapetalae</taxon>
        <taxon>rosids</taxon>
        <taxon>fabids</taxon>
        <taxon>Fagales</taxon>
        <taxon>Juglandaceae</taxon>
        <taxon>Juglans</taxon>
    </lineage>
</organism>
<feature type="transmembrane region" description="Helical" evidence="2">
    <location>
        <begin position="31"/>
        <end position="50"/>
    </location>
</feature>
<dbReference type="Proteomes" id="UP000619265">
    <property type="component" value="Unassembled WGS sequence"/>
</dbReference>
<keyword evidence="2" id="KW-0812">Transmembrane</keyword>
<protein>
    <submittedName>
        <fullName evidence="3">Uncharacterized protein</fullName>
    </submittedName>
</protein>
<name>A0A833TZY1_JUGRE</name>
<dbReference type="Gramene" id="Jr13_20530_p1">
    <property type="protein sequence ID" value="cds.Jr13_20530_p1"/>
    <property type="gene ID" value="Jr13_20530"/>
</dbReference>
<reference evidence="3" key="1">
    <citation type="submission" date="2015-10" db="EMBL/GenBank/DDBJ databases">
        <authorList>
            <person name="Martinez-Garcia P.J."/>
            <person name="Crepeau M.W."/>
            <person name="Puiu D."/>
            <person name="Gonzalez-Ibeas D."/>
            <person name="Whalen J."/>
            <person name="Stevens K."/>
            <person name="Paul R."/>
            <person name="Butterfield T."/>
            <person name="Britton M."/>
            <person name="Reagan R."/>
            <person name="Chakraborty S."/>
            <person name="Walawage S.L."/>
            <person name="Vasquez-Gross H.A."/>
            <person name="Cardeno C."/>
            <person name="Famula R."/>
            <person name="Pratt K."/>
            <person name="Kuruganti S."/>
            <person name="Aradhya M.K."/>
            <person name="Leslie C.A."/>
            <person name="Dandekar A.M."/>
            <person name="Salzberg S.L."/>
            <person name="Wegrzyn J.L."/>
            <person name="Langley C.H."/>
            <person name="Neale D.B."/>
        </authorList>
    </citation>
    <scope>NUCLEOTIDE SEQUENCE</scope>
    <source>
        <tissue evidence="3">Leaves</tissue>
    </source>
</reference>
<evidence type="ECO:0000313" key="4">
    <source>
        <dbReference type="Proteomes" id="UP000619265"/>
    </source>
</evidence>
<proteinExistence type="predicted"/>
<accession>A0A833TZY1</accession>
<keyword evidence="2" id="KW-0472">Membrane</keyword>
<reference evidence="3" key="2">
    <citation type="submission" date="2020-03" db="EMBL/GenBank/DDBJ databases">
        <title>Walnut 2.0.</title>
        <authorList>
            <person name="Marrano A."/>
            <person name="Britton M."/>
            <person name="Zimin A.V."/>
            <person name="Zaini P.A."/>
            <person name="Workman R."/>
            <person name="Puiu D."/>
            <person name="Bianco L."/>
            <person name="Allen B.J."/>
            <person name="Troggio M."/>
            <person name="Leslie C.A."/>
            <person name="Timp W."/>
            <person name="Dendekar A."/>
            <person name="Salzberg S.L."/>
            <person name="Neale D.B."/>
        </authorList>
    </citation>
    <scope>NUCLEOTIDE SEQUENCE</scope>
    <source>
        <tissue evidence="3">Leaves</tissue>
    </source>
</reference>